<evidence type="ECO:0000256" key="7">
    <source>
        <dbReference type="ARBA" id="ARBA00022842"/>
    </source>
</evidence>
<keyword evidence="15" id="KW-0628">Postsynaptic cell membrane</keyword>
<dbReference type="InterPro" id="IPR019594">
    <property type="entry name" value="Glu/Gly-bd"/>
</dbReference>
<evidence type="ECO:0000256" key="26">
    <source>
        <dbReference type="ARBA" id="ARBA00076069"/>
    </source>
</evidence>
<evidence type="ECO:0000256" key="3">
    <source>
        <dbReference type="ARBA" id="ARBA00022553"/>
    </source>
</evidence>
<protein>
    <recommendedName>
        <fullName evidence="24">Glutamate receptor ionotropic, NMDA 2C</fullName>
    </recommendedName>
    <alternativeName>
        <fullName evidence="25">Glutamate [NMDA] receptor subunit epsilon-3</fullName>
    </alternativeName>
    <alternativeName>
        <fullName evidence="26">N-methyl D-aspartate receptor subtype 2C</fullName>
    </alternativeName>
</protein>
<sequence length="1135" mass="124747">MSIAQSLGWLFLGALGCGAVVMETLLPRAGGPVVNVALVFGGSFPQMELVGPLIPEGSLSLPLDIHTVTVLVNDSGPGPLLRQLCLALKGAHAVVFQDNIGTEAVAQILDFISSQTLVPIISISGGSAVVLTPKEPRSSFLQMAASVEQQLIVIFKVLEEYDLGPFSVITSHYPGHRLFLKTVRALCEAVQPGWGPQDELILEPGIGPRGTQRALRQISAPVLLLFCSREEAEELFPIAGEAGLLGPDYIWIVPSFTIGSPEHPAEFFPVGLVSVVTDGWRRSLRQKVQDGIAVIAAAARNYLQKYGELPNPGGTCLTPGQMQGNDTLYRHMLNIVWQERDLSFNTQGFLLNPSMLVITLTPQRIWEEVGRWERGIIRMKYPVWPRYGSGQQLVSDTRHLTVATLEERPFVIVENTDPVTGDCVRNTVPCRKQSNLTLSSSGEPYSKLCCKGFCIDILKKLARTVKFSYDLYLVTNGKHGKLVRGVWNGMIGEVYYQRAHLAIGSLTINEERSEIVDFSVPFVETGISVLVSRSNGTVSPSAFLEPYSPAVWMMMFVMCLSVVAVTVFIFEYFSPMGYDQDLSNGKRERKTIFQKPQEHYPPFRFGTVPNGSTERNIRTNYPDMHSYMVRYNQRSVEDALASLKSGKLDAFIYDAAVLNYMAGKDEGCKLVTIGSGKVFATTGYGIALQKNSRWKRPIDLGLLQFLGDGDTQRLETVWLSGICQNEKNEAVSSKLDIDNMAGVFYMLLVAMGLSLLVFSWEHLVYWRMRHCVPSSCVEQSLLGISRGIYSCFRGVQSPSRGPACPDPDVTGTPVPANVLRVLQTARDLVSSSGVGGSLETASHALRTWRQRSASLQAAFSVQGSQPPTQSISSPQCGVITKPVATVNHAASGPVLSPVLRSSHGACFPPEEIDPSSTTTHTFLCQENVPQVSLISQNGNLQESKLGVGSGPCDISHLAISKRLEPKHRPPTTSILASPQCRAWCPSPIPRRVSRRPYLLCDSLQREDWRLHQRCGGPFYCSLPHTSQVCPFCSNSNSYPMRHRGGKWCNPASYKSSQHEACLQETISTHAIPPTLTDRDTHTVFSMATLGRTVCYTHMGNNRNPSSSSLGTFPGGRARTHHPTEAWRRISWESEV</sequence>
<evidence type="ECO:0000256" key="14">
    <source>
        <dbReference type="ARBA" id="ARBA00023180"/>
    </source>
</evidence>
<keyword evidence="10" id="KW-0406">Ion transport</keyword>
<dbReference type="InterPro" id="IPR018884">
    <property type="entry name" value="NMDAR2_C"/>
</dbReference>
<dbReference type="EMBL" id="WNTK01000013">
    <property type="protein sequence ID" value="KAG9473634.1"/>
    <property type="molecule type" value="Genomic_DNA"/>
</dbReference>
<evidence type="ECO:0000256" key="21">
    <source>
        <dbReference type="ARBA" id="ARBA00036634"/>
    </source>
</evidence>
<feature type="transmembrane region" description="Helical" evidence="27">
    <location>
        <begin position="743"/>
        <end position="766"/>
    </location>
</feature>
<evidence type="ECO:0000256" key="28">
    <source>
        <dbReference type="SAM" id="SignalP"/>
    </source>
</evidence>
<dbReference type="SUPFAM" id="SSF53822">
    <property type="entry name" value="Periplasmic binding protein-like I"/>
    <property type="match status" value="1"/>
</dbReference>
<keyword evidence="5 28" id="KW-0732">Signal</keyword>
<keyword evidence="2" id="KW-1003">Cell membrane</keyword>
<evidence type="ECO:0000256" key="24">
    <source>
        <dbReference type="ARBA" id="ARBA00071516"/>
    </source>
</evidence>
<evidence type="ECO:0000256" key="4">
    <source>
        <dbReference type="ARBA" id="ARBA00022692"/>
    </source>
</evidence>
<feature type="domain" description="Ionotropic glutamate receptor C-terminal" evidence="29">
    <location>
        <begin position="425"/>
        <end position="721"/>
    </location>
</feature>
<dbReference type="GO" id="GO:0004972">
    <property type="term" value="F:NMDA glutamate receptor activity"/>
    <property type="evidence" value="ECO:0007669"/>
    <property type="project" value="UniProtKB-ARBA"/>
</dbReference>
<keyword evidence="3" id="KW-0597">Phosphoprotein</keyword>
<comment type="catalytic activity">
    <reaction evidence="20">
        <text>Na(+)(in) = Na(+)(out)</text>
        <dbReference type="Rhea" id="RHEA:34963"/>
        <dbReference type="ChEBI" id="CHEBI:29101"/>
    </reaction>
</comment>
<keyword evidence="12" id="KW-1015">Disulfide bond</keyword>
<dbReference type="CDD" id="cd13718">
    <property type="entry name" value="PBP2_iGluR_NMDA_Nr2"/>
    <property type="match status" value="1"/>
</dbReference>
<dbReference type="InterPro" id="IPR001828">
    <property type="entry name" value="ANF_lig-bd_rcpt"/>
</dbReference>
<evidence type="ECO:0000256" key="10">
    <source>
        <dbReference type="ARBA" id="ARBA00023065"/>
    </source>
</evidence>
<dbReference type="SMART" id="SM00079">
    <property type="entry name" value="PBPe"/>
    <property type="match status" value="1"/>
</dbReference>
<evidence type="ECO:0000256" key="8">
    <source>
        <dbReference type="ARBA" id="ARBA00022989"/>
    </source>
</evidence>
<dbReference type="InterPro" id="IPR001320">
    <property type="entry name" value="Iontro_rcpt_C"/>
</dbReference>
<evidence type="ECO:0000256" key="22">
    <source>
        <dbReference type="ARBA" id="ARBA00060923"/>
    </source>
</evidence>
<keyword evidence="4 27" id="KW-0812">Transmembrane</keyword>
<evidence type="ECO:0000259" key="29">
    <source>
        <dbReference type="SMART" id="SM00079"/>
    </source>
</evidence>
<dbReference type="Pfam" id="PF10613">
    <property type="entry name" value="Lig_chan-Glu_bd"/>
    <property type="match status" value="1"/>
</dbReference>
<dbReference type="GO" id="GO:0045211">
    <property type="term" value="C:postsynaptic membrane"/>
    <property type="evidence" value="ECO:0007669"/>
    <property type="project" value="UniProtKB-SubCell"/>
</dbReference>
<dbReference type="GO" id="GO:0010043">
    <property type="term" value="P:response to zinc ion"/>
    <property type="evidence" value="ECO:0007669"/>
    <property type="project" value="UniProtKB-ARBA"/>
</dbReference>
<keyword evidence="16" id="KW-1071">Ligand-gated ion channel</keyword>
<gene>
    <name evidence="31" type="ORF">GDO78_004113</name>
</gene>
<evidence type="ECO:0000256" key="9">
    <source>
        <dbReference type="ARBA" id="ARBA00023018"/>
    </source>
</evidence>
<evidence type="ECO:0000256" key="5">
    <source>
        <dbReference type="ARBA" id="ARBA00022729"/>
    </source>
</evidence>
<dbReference type="Pfam" id="PF01094">
    <property type="entry name" value="ANF_receptor"/>
    <property type="match status" value="1"/>
</dbReference>
<keyword evidence="6" id="KW-0106">Calcium</keyword>
<proteinExistence type="inferred from homology"/>
<dbReference type="InterPro" id="IPR028082">
    <property type="entry name" value="Peripla_BP_I"/>
</dbReference>
<keyword evidence="32" id="KW-1185">Reference proteome</keyword>
<keyword evidence="13" id="KW-0675">Receptor</keyword>
<dbReference type="InterPro" id="IPR015683">
    <property type="entry name" value="Ionotropic_Glu_rcpt"/>
</dbReference>
<keyword evidence="11 27" id="KW-0472">Membrane</keyword>
<evidence type="ECO:0000256" key="13">
    <source>
        <dbReference type="ARBA" id="ARBA00023170"/>
    </source>
</evidence>
<dbReference type="GO" id="GO:0017146">
    <property type="term" value="C:NMDA selective glutamate receptor complex"/>
    <property type="evidence" value="ECO:0007669"/>
    <property type="project" value="UniProtKB-ARBA"/>
</dbReference>
<keyword evidence="17" id="KW-0407">Ion channel</keyword>
<accession>A0A8J6EQR2</accession>
<comment type="subcellular location">
    <subcellularLocation>
        <location evidence="18">Postsynaptic cell membrane</location>
        <topology evidence="18">Multi-pass membrane protein</topology>
    </subcellularLocation>
</comment>
<name>A0A8J6EQR2_ELECQ</name>
<keyword evidence="9" id="KW-0770">Synapse</keyword>
<evidence type="ECO:0000259" key="30">
    <source>
        <dbReference type="SMART" id="SM00918"/>
    </source>
</evidence>
<dbReference type="Gene3D" id="3.40.190.10">
    <property type="entry name" value="Periplasmic binding protein-like II"/>
    <property type="match status" value="2"/>
</dbReference>
<evidence type="ECO:0000256" key="1">
    <source>
        <dbReference type="ARBA" id="ARBA00022448"/>
    </source>
</evidence>
<feature type="signal peptide" evidence="28">
    <location>
        <begin position="1"/>
        <end position="19"/>
    </location>
</feature>
<keyword evidence="7" id="KW-0460">Magnesium</keyword>
<keyword evidence="14" id="KW-0325">Glycoprotein</keyword>
<evidence type="ECO:0000256" key="17">
    <source>
        <dbReference type="ARBA" id="ARBA00023303"/>
    </source>
</evidence>
<keyword evidence="1" id="KW-0813">Transport</keyword>
<keyword evidence="8 27" id="KW-1133">Transmembrane helix</keyword>
<dbReference type="SUPFAM" id="SSF53850">
    <property type="entry name" value="Periplasmic binding protein-like II"/>
    <property type="match status" value="1"/>
</dbReference>
<dbReference type="Proteomes" id="UP000770717">
    <property type="component" value="Unassembled WGS sequence"/>
</dbReference>
<evidence type="ECO:0000256" key="25">
    <source>
        <dbReference type="ARBA" id="ARBA00075000"/>
    </source>
</evidence>
<dbReference type="Gene3D" id="3.40.50.2300">
    <property type="match status" value="2"/>
</dbReference>
<comment type="caution">
    <text evidence="31">The sequence shown here is derived from an EMBL/GenBank/DDBJ whole genome shotgun (WGS) entry which is preliminary data.</text>
</comment>
<dbReference type="FunFam" id="3.40.190.10:FF:000007">
    <property type="entry name" value="Putative glutamate receptor ionotropic NMDA 2B"/>
    <property type="match status" value="1"/>
</dbReference>
<dbReference type="FunFam" id="3.40.50.2300:FF:000020">
    <property type="entry name" value="Glutamate receptor ionotropic, NMDA 2B, putative"/>
    <property type="match status" value="1"/>
</dbReference>
<comment type="catalytic activity">
    <reaction evidence="21">
        <text>Ca(2+)(in) = Ca(2+)(out)</text>
        <dbReference type="Rhea" id="RHEA:29671"/>
        <dbReference type="ChEBI" id="CHEBI:29108"/>
    </reaction>
</comment>
<evidence type="ECO:0000256" key="15">
    <source>
        <dbReference type="ARBA" id="ARBA00023257"/>
    </source>
</evidence>
<evidence type="ECO:0000256" key="6">
    <source>
        <dbReference type="ARBA" id="ARBA00022837"/>
    </source>
</evidence>
<organism evidence="31 32">
    <name type="scientific">Eleutherodactylus coqui</name>
    <name type="common">Puerto Rican coqui</name>
    <dbReference type="NCBI Taxonomy" id="57060"/>
    <lineage>
        <taxon>Eukaryota</taxon>
        <taxon>Metazoa</taxon>
        <taxon>Chordata</taxon>
        <taxon>Craniata</taxon>
        <taxon>Vertebrata</taxon>
        <taxon>Euteleostomi</taxon>
        <taxon>Amphibia</taxon>
        <taxon>Batrachia</taxon>
        <taxon>Anura</taxon>
        <taxon>Neobatrachia</taxon>
        <taxon>Hyloidea</taxon>
        <taxon>Eleutherodactylidae</taxon>
        <taxon>Eleutherodactylinae</taxon>
        <taxon>Eleutherodactylus</taxon>
        <taxon>Eleutherodactylus</taxon>
    </lineage>
</organism>
<evidence type="ECO:0000256" key="18">
    <source>
        <dbReference type="ARBA" id="ARBA00034104"/>
    </source>
</evidence>
<feature type="domain" description="Ionotropic glutamate receptor L-glutamate and glycine-binding" evidence="30">
    <location>
        <begin position="444"/>
        <end position="496"/>
    </location>
</feature>
<comment type="similarity">
    <text evidence="22">Belongs to the glutamate-gated ion channel (TC 1.A.10.1) family. NR2C/GRIN2C subfamily.</text>
</comment>
<evidence type="ECO:0000256" key="19">
    <source>
        <dbReference type="ARBA" id="ARBA00034430"/>
    </source>
</evidence>
<dbReference type="AlphaFoldDB" id="A0A8J6EQR2"/>
<feature type="transmembrane region" description="Helical" evidence="27">
    <location>
        <begin position="550"/>
        <end position="573"/>
    </location>
</feature>
<comment type="catalytic activity">
    <reaction evidence="19">
        <text>K(+)(in) = K(+)(out)</text>
        <dbReference type="Rhea" id="RHEA:29463"/>
        <dbReference type="ChEBI" id="CHEBI:29103"/>
    </reaction>
</comment>
<dbReference type="FunFam" id="3.40.190.10:FF:000026">
    <property type="entry name" value="Glutamate ionotropic receptor NMDA type subunit 2A"/>
    <property type="match status" value="1"/>
</dbReference>
<evidence type="ECO:0000256" key="12">
    <source>
        <dbReference type="ARBA" id="ARBA00023157"/>
    </source>
</evidence>
<evidence type="ECO:0000256" key="2">
    <source>
        <dbReference type="ARBA" id="ARBA00022475"/>
    </source>
</evidence>
<reference evidence="31" key="1">
    <citation type="thesis" date="2020" institute="ProQuest LLC" country="789 East Eisenhower Parkway, Ann Arbor, MI, USA">
        <title>Comparative Genomics and Chromosome Evolution.</title>
        <authorList>
            <person name="Mudd A.B."/>
        </authorList>
    </citation>
    <scope>NUCLEOTIDE SEQUENCE</scope>
    <source>
        <strain evidence="31">HN-11 Male</strain>
        <tissue evidence="31">Kidney and liver</tissue>
    </source>
</reference>
<dbReference type="OrthoDB" id="5984008at2759"/>
<dbReference type="Pfam" id="PF10565">
    <property type="entry name" value="NMDAR2_C"/>
    <property type="match status" value="1"/>
</dbReference>
<dbReference type="GO" id="GO:0043226">
    <property type="term" value="C:organelle"/>
    <property type="evidence" value="ECO:0007669"/>
    <property type="project" value="UniProtKB-ARBA"/>
</dbReference>
<evidence type="ECO:0000256" key="23">
    <source>
        <dbReference type="ARBA" id="ARBA00064636"/>
    </source>
</evidence>
<evidence type="ECO:0000256" key="11">
    <source>
        <dbReference type="ARBA" id="ARBA00023136"/>
    </source>
</evidence>
<feature type="chain" id="PRO_5035157011" description="Glutamate receptor ionotropic, NMDA 2C" evidence="28">
    <location>
        <begin position="20"/>
        <end position="1135"/>
    </location>
</feature>
<comment type="subunit">
    <text evidence="23">Heterotetramer. Forms heterotetrameric channels composed of two GluN1/zeta subunits (GRIN1), and two identical GluN2/epsilon subunits (GRIN2A, GRIN2B, GRIN2C or GRIN2D) or GluN3 subunits (GRIN3A or GRIN3B) (in vitro). In vivo, the subunit composition may depend on the expression levels of the different subunits.</text>
</comment>
<evidence type="ECO:0000313" key="32">
    <source>
        <dbReference type="Proteomes" id="UP000770717"/>
    </source>
</evidence>
<dbReference type="GO" id="GO:0098655">
    <property type="term" value="P:monoatomic cation transmembrane transport"/>
    <property type="evidence" value="ECO:0007669"/>
    <property type="project" value="UniProtKB-ARBA"/>
</dbReference>
<evidence type="ECO:0000256" key="27">
    <source>
        <dbReference type="SAM" id="Phobius"/>
    </source>
</evidence>
<dbReference type="SMART" id="SM00918">
    <property type="entry name" value="Lig_chan-Glu_bd"/>
    <property type="match status" value="1"/>
</dbReference>
<evidence type="ECO:0000256" key="20">
    <source>
        <dbReference type="ARBA" id="ARBA00036239"/>
    </source>
</evidence>
<dbReference type="PANTHER" id="PTHR18966">
    <property type="entry name" value="IONOTROPIC GLUTAMATE RECEPTOR"/>
    <property type="match status" value="1"/>
</dbReference>
<evidence type="ECO:0000256" key="16">
    <source>
        <dbReference type="ARBA" id="ARBA00023286"/>
    </source>
</evidence>
<evidence type="ECO:0000313" key="31">
    <source>
        <dbReference type="EMBL" id="KAG9473634.1"/>
    </source>
</evidence>